<gene>
    <name evidence="4" type="ORF">B5808_02270</name>
</gene>
<dbReference type="GO" id="GO:0005524">
    <property type="term" value="F:ATP binding"/>
    <property type="evidence" value="ECO:0007669"/>
    <property type="project" value="UniProtKB-KW"/>
</dbReference>
<dbReference type="STRING" id="1619308.B5808_02270"/>
<dbReference type="InterPro" id="IPR003593">
    <property type="entry name" value="AAA+_ATPase"/>
</dbReference>
<dbReference type="Pfam" id="PF12399">
    <property type="entry name" value="BCA_ABC_TP_C"/>
    <property type="match status" value="1"/>
</dbReference>
<dbReference type="AlphaFoldDB" id="A0A1X9LGC1"/>
<dbReference type="SMART" id="SM00382">
    <property type="entry name" value="AAA"/>
    <property type="match status" value="1"/>
</dbReference>
<dbReference type="GO" id="GO:0005886">
    <property type="term" value="C:plasma membrane"/>
    <property type="evidence" value="ECO:0007669"/>
    <property type="project" value="TreeGrafter"/>
</dbReference>
<proteinExistence type="predicted"/>
<evidence type="ECO:0000313" key="4">
    <source>
        <dbReference type="EMBL" id="ARJ04183.1"/>
    </source>
</evidence>
<dbReference type="PANTHER" id="PTHR45772:SF1">
    <property type="entry name" value="ABC TRANSPORTER ATP-BINDING PROTEIN"/>
    <property type="match status" value="1"/>
</dbReference>
<name>A0A1X9LGC1_9MICO</name>
<dbReference type="Pfam" id="PF00005">
    <property type="entry name" value="ABC_tran"/>
    <property type="match status" value="1"/>
</dbReference>
<dbReference type="KEGG" id="cphy:B5808_02270"/>
<keyword evidence="3 4" id="KW-0067">ATP-binding</keyword>
<sequence length="251" mass="26388">MAESSVLVSSKLSVSYGGVKAVSDVDLHVDRGEIVGLIGPNGAGKTSFIDAVSGFAPMTGSITLNGHELRGERAHRRSRLGLSRTWQSVSLFEDLTVSENVKVGAGHTPLADRLRGRRQRVEIDPVLDRLGIAGLAGRLPGELSHGQRVLVGVARAIVASPALVLMDEPGAGLDDAEGAELGRQLRGLAADGISVLLVDHDMNLVLDVCDRIYVLDFGRQIAQGTPAEIAADPAVIKAYLGTTTDEEKAEA</sequence>
<dbReference type="EMBL" id="CP020715">
    <property type="protein sequence ID" value="ARJ04183.1"/>
    <property type="molecule type" value="Genomic_DNA"/>
</dbReference>
<dbReference type="Gene3D" id="3.40.50.300">
    <property type="entry name" value="P-loop containing nucleotide triphosphate hydrolases"/>
    <property type="match status" value="1"/>
</dbReference>
<dbReference type="RefSeq" id="WP_085018067.1">
    <property type="nucleotide sequence ID" value="NZ_BMHD01000001.1"/>
</dbReference>
<dbReference type="InterPro" id="IPR027417">
    <property type="entry name" value="P-loop_NTPase"/>
</dbReference>
<dbReference type="PROSITE" id="PS50893">
    <property type="entry name" value="ABC_TRANSPORTER_2"/>
    <property type="match status" value="1"/>
</dbReference>
<dbReference type="InterPro" id="IPR051120">
    <property type="entry name" value="ABC_AA/LPS_Transport"/>
</dbReference>
<accession>A0A1X9LGC1</accession>
<keyword evidence="2" id="KW-0547">Nucleotide-binding</keyword>
<keyword evidence="1" id="KW-0813">Transport</keyword>
<dbReference type="SUPFAM" id="SSF52540">
    <property type="entry name" value="P-loop containing nucleoside triphosphate hydrolases"/>
    <property type="match status" value="1"/>
</dbReference>
<protein>
    <submittedName>
        <fullName evidence="4">ABC transporter ATP-binding protein</fullName>
    </submittedName>
</protein>
<dbReference type="InterPro" id="IPR032823">
    <property type="entry name" value="BCA_ABC_TP_C"/>
</dbReference>
<dbReference type="Proteomes" id="UP000192775">
    <property type="component" value="Chromosome"/>
</dbReference>
<dbReference type="CDD" id="cd03219">
    <property type="entry name" value="ABC_Mj1267_LivG_branched"/>
    <property type="match status" value="1"/>
</dbReference>
<evidence type="ECO:0000313" key="5">
    <source>
        <dbReference type="Proteomes" id="UP000192775"/>
    </source>
</evidence>
<dbReference type="GO" id="GO:0016887">
    <property type="term" value="F:ATP hydrolysis activity"/>
    <property type="evidence" value="ECO:0007669"/>
    <property type="project" value="InterPro"/>
</dbReference>
<evidence type="ECO:0000256" key="3">
    <source>
        <dbReference type="ARBA" id="ARBA00022840"/>
    </source>
</evidence>
<evidence type="ECO:0000256" key="1">
    <source>
        <dbReference type="ARBA" id="ARBA00022448"/>
    </source>
</evidence>
<dbReference type="PANTHER" id="PTHR45772">
    <property type="entry name" value="CONSERVED COMPONENT OF ABC TRANSPORTER FOR NATURAL AMINO ACIDS-RELATED"/>
    <property type="match status" value="1"/>
</dbReference>
<dbReference type="PROSITE" id="PS00211">
    <property type="entry name" value="ABC_TRANSPORTER_1"/>
    <property type="match status" value="1"/>
</dbReference>
<keyword evidence="5" id="KW-1185">Reference proteome</keyword>
<evidence type="ECO:0000256" key="2">
    <source>
        <dbReference type="ARBA" id="ARBA00022741"/>
    </source>
</evidence>
<reference evidence="4 5" key="1">
    <citation type="submission" date="2017-04" db="EMBL/GenBank/DDBJ databases">
        <authorList>
            <person name="Afonso C.L."/>
            <person name="Miller P.J."/>
            <person name="Scott M.A."/>
            <person name="Spackman E."/>
            <person name="Goraichik I."/>
            <person name="Dimitrov K.M."/>
            <person name="Suarez D.L."/>
            <person name="Swayne D.E."/>
        </authorList>
    </citation>
    <scope>NUCLEOTIDE SEQUENCE [LARGE SCALE GENOMIC DNA]</scope>
    <source>
        <strain evidence="5">XA(T)</strain>
    </source>
</reference>
<dbReference type="InterPro" id="IPR017871">
    <property type="entry name" value="ABC_transporter-like_CS"/>
</dbReference>
<organism evidence="4 5">
    <name type="scientific">Cnuibacter physcomitrellae</name>
    <dbReference type="NCBI Taxonomy" id="1619308"/>
    <lineage>
        <taxon>Bacteria</taxon>
        <taxon>Bacillati</taxon>
        <taxon>Actinomycetota</taxon>
        <taxon>Actinomycetes</taxon>
        <taxon>Micrococcales</taxon>
        <taxon>Microbacteriaceae</taxon>
        <taxon>Cnuibacter</taxon>
    </lineage>
</organism>
<dbReference type="InterPro" id="IPR003439">
    <property type="entry name" value="ABC_transporter-like_ATP-bd"/>
</dbReference>